<evidence type="ECO:0000256" key="1">
    <source>
        <dbReference type="SAM" id="MobiDB-lite"/>
    </source>
</evidence>
<protein>
    <submittedName>
        <fullName evidence="3">CubicO group peptidase (Beta-lactamase class C family)</fullName>
    </submittedName>
</protein>
<dbReference type="InterPro" id="IPR001466">
    <property type="entry name" value="Beta-lactam-related"/>
</dbReference>
<dbReference type="Pfam" id="PF00144">
    <property type="entry name" value="Beta-lactamase"/>
    <property type="match status" value="1"/>
</dbReference>
<comment type="caution">
    <text evidence="3">The sequence shown here is derived from an EMBL/GenBank/DDBJ whole genome shotgun (WGS) entry which is preliminary data.</text>
</comment>
<dbReference type="PANTHER" id="PTHR43283:SF3">
    <property type="entry name" value="BETA-LACTAMASE FAMILY PROTEIN (AFU_ORTHOLOGUE AFUA_5G07500)"/>
    <property type="match status" value="1"/>
</dbReference>
<dbReference type="Gene3D" id="3.40.710.10">
    <property type="entry name" value="DD-peptidase/beta-lactamase superfamily"/>
    <property type="match status" value="1"/>
</dbReference>
<dbReference type="EMBL" id="JBGBZN010000002">
    <property type="protein sequence ID" value="MEY9472888.1"/>
    <property type="molecule type" value="Genomic_DNA"/>
</dbReference>
<dbReference type="Proteomes" id="UP001565474">
    <property type="component" value="Unassembled WGS sequence"/>
</dbReference>
<organism evidence="3 4">
    <name type="scientific">Bradyrhizobium yuanmingense</name>
    <dbReference type="NCBI Taxonomy" id="108015"/>
    <lineage>
        <taxon>Bacteria</taxon>
        <taxon>Pseudomonadati</taxon>
        <taxon>Pseudomonadota</taxon>
        <taxon>Alphaproteobacteria</taxon>
        <taxon>Hyphomicrobiales</taxon>
        <taxon>Nitrobacteraceae</taxon>
        <taxon>Bradyrhizobium</taxon>
    </lineage>
</organism>
<dbReference type="SUPFAM" id="SSF56601">
    <property type="entry name" value="beta-lactamase/transpeptidase-like"/>
    <property type="match status" value="1"/>
</dbReference>
<feature type="domain" description="Beta-lactamase-related" evidence="2">
    <location>
        <begin position="1"/>
        <end position="189"/>
    </location>
</feature>
<dbReference type="InterPro" id="IPR012338">
    <property type="entry name" value="Beta-lactam/transpept-like"/>
</dbReference>
<evidence type="ECO:0000259" key="2">
    <source>
        <dbReference type="Pfam" id="PF00144"/>
    </source>
</evidence>
<proteinExistence type="predicted"/>
<evidence type="ECO:0000313" key="4">
    <source>
        <dbReference type="Proteomes" id="UP001565474"/>
    </source>
</evidence>
<dbReference type="InterPro" id="IPR050789">
    <property type="entry name" value="Diverse_Enzym_Activities"/>
</dbReference>
<dbReference type="PANTHER" id="PTHR43283">
    <property type="entry name" value="BETA-LACTAMASE-RELATED"/>
    <property type="match status" value="1"/>
</dbReference>
<feature type="region of interest" description="Disordered" evidence="1">
    <location>
        <begin position="176"/>
        <end position="200"/>
    </location>
</feature>
<accession>A0ABV4GLR6</accession>
<name>A0ABV4GLR6_9BRAD</name>
<evidence type="ECO:0000313" key="3">
    <source>
        <dbReference type="EMBL" id="MEY9472888.1"/>
    </source>
</evidence>
<keyword evidence="4" id="KW-1185">Reference proteome</keyword>
<sequence length="200" mass="22514">MRLDAIFALASMTKPMVAVAGLILMEEGRLPLHAKLTDYYPEFENMKVAVPQHDGSLKFQTQSSAIYIHDLYRHTSGLTYGAPESSDQVARLYPGFADPPRRGDKQTFIEAITKLPLAHQPGTEFEYGFSADVLGAVIEQVSEQRLGGYLTRNLWKPIKMQDATFHLSEWQRERLARSIFGGPPDGKATRHRTPRKPDEV</sequence>
<reference evidence="3 4" key="1">
    <citation type="submission" date="2024-07" db="EMBL/GenBank/DDBJ databases">
        <title>Genomic Encyclopedia of Type Strains, Phase V (KMG-V): Genome sequencing to study the core and pangenomes of soil and plant-associated prokaryotes.</title>
        <authorList>
            <person name="Whitman W."/>
        </authorList>
    </citation>
    <scope>NUCLEOTIDE SEQUENCE [LARGE SCALE GENOMIC DNA]</scope>
    <source>
        <strain evidence="3 4">USDA 222</strain>
    </source>
</reference>
<gene>
    <name evidence="3" type="ORF">ABH992_005287</name>
</gene>